<sequence length="185" mass="21208">MRPTEQGQDAGGVSLLQLLFVTYYPFGYKPCVEIIMDQRGTFFIRKTKRKLETILKFVPIIFLSLSWFLCGVAILIVVAESKTYFEVVRNPVVGTWGIATLLSLSGTMVYKVWVFDGLDMSVKMANEVLTIEREVGAGLSRERPRGRQYSPRGYSLTRFQFIDWLTIMLYSAPPFMKVSDWDDPH</sequence>
<dbReference type="AlphaFoldDB" id="A0A226DSX0"/>
<feature type="transmembrane region" description="Helical" evidence="1">
    <location>
        <begin position="54"/>
        <end position="79"/>
    </location>
</feature>
<keyword evidence="1" id="KW-0812">Transmembrane</keyword>
<keyword evidence="1" id="KW-1133">Transmembrane helix</keyword>
<name>A0A226DSX0_FOLCA</name>
<evidence type="ECO:0000313" key="3">
    <source>
        <dbReference type="Proteomes" id="UP000198287"/>
    </source>
</evidence>
<keyword evidence="3" id="KW-1185">Reference proteome</keyword>
<organism evidence="2 3">
    <name type="scientific">Folsomia candida</name>
    <name type="common">Springtail</name>
    <dbReference type="NCBI Taxonomy" id="158441"/>
    <lineage>
        <taxon>Eukaryota</taxon>
        <taxon>Metazoa</taxon>
        <taxon>Ecdysozoa</taxon>
        <taxon>Arthropoda</taxon>
        <taxon>Hexapoda</taxon>
        <taxon>Collembola</taxon>
        <taxon>Entomobryomorpha</taxon>
        <taxon>Isotomoidea</taxon>
        <taxon>Isotomidae</taxon>
        <taxon>Proisotominae</taxon>
        <taxon>Folsomia</taxon>
    </lineage>
</organism>
<evidence type="ECO:0000256" key="1">
    <source>
        <dbReference type="SAM" id="Phobius"/>
    </source>
</evidence>
<evidence type="ECO:0000313" key="2">
    <source>
        <dbReference type="EMBL" id="OXA48313.1"/>
    </source>
</evidence>
<keyword evidence="1" id="KW-0472">Membrane</keyword>
<reference evidence="2 3" key="1">
    <citation type="submission" date="2015-12" db="EMBL/GenBank/DDBJ databases">
        <title>The genome of Folsomia candida.</title>
        <authorList>
            <person name="Faddeeva A."/>
            <person name="Derks M.F."/>
            <person name="Anvar Y."/>
            <person name="Smit S."/>
            <person name="Van Straalen N."/>
            <person name="Roelofs D."/>
        </authorList>
    </citation>
    <scope>NUCLEOTIDE SEQUENCE [LARGE SCALE GENOMIC DNA]</scope>
    <source>
        <strain evidence="2 3">VU population</strain>
        <tissue evidence="2">Whole body</tissue>
    </source>
</reference>
<comment type="caution">
    <text evidence="2">The sequence shown here is derived from an EMBL/GenBank/DDBJ whole genome shotgun (WGS) entry which is preliminary data.</text>
</comment>
<dbReference type="EMBL" id="LNIX01000012">
    <property type="protein sequence ID" value="OXA48313.1"/>
    <property type="molecule type" value="Genomic_DNA"/>
</dbReference>
<accession>A0A226DSX0</accession>
<proteinExistence type="predicted"/>
<dbReference type="Proteomes" id="UP000198287">
    <property type="component" value="Unassembled WGS sequence"/>
</dbReference>
<gene>
    <name evidence="2" type="ORF">Fcan01_17061</name>
</gene>
<protein>
    <submittedName>
        <fullName evidence="2">Uncharacterized protein</fullName>
    </submittedName>
</protein>
<feature type="transmembrane region" description="Helical" evidence="1">
    <location>
        <begin position="91"/>
        <end position="114"/>
    </location>
</feature>